<dbReference type="Pfam" id="PF10288">
    <property type="entry name" value="CTU2"/>
    <property type="match status" value="1"/>
</dbReference>
<dbReference type="UniPathway" id="UPA00988"/>
<name>A0A0L0HKS2_SPIPD</name>
<dbReference type="GO" id="GO:0000049">
    <property type="term" value="F:tRNA binding"/>
    <property type="evidence" value="ECO:0007669"/>
    <property type="project" value="InterPro"/>
</dbReference>
<dbReference type="RefSeq" id="XP_016609473.1">
    <property type="nucleotide sequence ID" value="XM_016751513.1"/>
</dbReference>
<gene>
    <name evidence="3" type="primary">NCS2</name>
    <name evidence="3" type="synonym">CTU2</name>
    <name evidence="4" type="ORF">SPPG_03239</name>
</gene>
<proteinExistence type="inferred from homology"/>
<keyword evidence="5" id="KW-1185">Reference proteome</keyword>
<evidence type="ECO:0000313" key="4">
    <source>
        <dbReference type="EMBL" id="KND01434.1"/>
    </source>
</evidence>
<comment type="similarity">
    <text evidence="3">Belongs to the CTU2/NCS2 family.</text>
</comment>
<dbReference type="PANTHER" id="PTHR20882:SF14">
    <property type="entry name" value="CYTOPLASMIC TRNA 2-THIOLATION PROTEIN 2"/>
    <property type="match status" value="1"/>
</dbReference>
<dbReference type="Gene3D" id="3.40.50.620">
    <property type="entry name" value="HUPs"/>
    <property type="match status" value="1"/>
</dbReference>
<dbReference type="SUPFAM" id="SSF52402">
    <property type="entry name" value="Adenine nucleotide alpha hydrolases-like"/>
    <property type="match status" value="1"/>
</dbReference>
<dbReference type="VEuPathDB" id="FungiDB:SPPG_03239"/>
<dbReference type="InParanoid" id="A0A0L0HKS2"/>
<comment type="function">
    <text evidence="3">Plays a central role in 2-thiolation of mcm(5)S(2)U at tRNA wobble positions of tRNA(Lys), tRNA(Glu) and tRNA(Gln). May act by forming a heterodimer with NCS6 that ligates sulfur from thiocarboxylated URM1 onto the uridine of tRNAs at wobble position. Prior mcm(5) tRNA modification by the elongator complex is required for 2-thiolation. May also be involved in protein urmylation.</text>
</comment>
<sequence length="490" mass="53704">MCSIEEEIQTGDAETPSIRSRRRLVVEGLCHKCKQSPPVVDMKRVMYCKTCFKESVVYRFRGNLMRATKIADGAKALVAFSGGASSRLLLHLLSEFHEPDPSNLRKKRKFSDVLICHVDQSAVLGGEDKEAEVRRIGEKSGFPYLHIPLESIFSNDDGSDGGALVPVGFDLADTVTLKMVHRVTSTLSPVARLRRSIHGLGKMTAKEDLLHHFTMRALLNTARKEGCNVLILGDNATRMAIRILALTSKGGGFGLPIEVAGDTDWFEGLVVARPLRDVLSKEVAVYNQYTDLDTVVMPALTTAMPAKSSIDRMTEEFLVGLQRDFPMTVNTVVRTAAKVTSEHRAKTVMRCPMCGGPIQDGTNDWRSGHTVSQLLSHAPSSDTTSEALSSTSNTHPCSTSCACAPTVNPESTSTSCCTPADQPINIIPYLCYPCQNICRDAQEFGATAAKKGIDDATVILPAYVGEEITMRKGREWMKKEIEEFLIDEED</sequence>
<dbReference type="InterPro" id="IPR019407">
    <property type="entry name" value="CTU2"/>
</dbReference>
<reference evidence="4 5" key="1">
    <citation type="submission" date="2009-08" db="EMBL/GenBank/DDBJ databases">
        <title>The Genome Sequence of Spizellomyces punctatus strain DAOM BR117.</title>
        <authorList>
            <consortium name="The Broad Institute Genome Sequencing Platform"/>
            <person name="Russ C."/>
            <person name="Cuomo C."/>
            <person name="Shea T."/>
            <person name="Young S.K."/>
            <person name="Zeng Q."/>
            <person name="Koehrsen M."/>
            <person name="Haas B."/>
            <person name="Borodovsky M."/>
            <person name="Guigo R."/>
            <person name="Alvarado L."/>
            <person name="Berlin A."/>
            <person name="Bochicchio J."/>
            <person name="Borenstein D."/>
            <person name="Chapman S."/>
            <person name="Chen Z."/>
            <person name="Engels R."/>
            <person name="Freedman E."/>
            <person name="Gellesch M."/>
            <person name="Goldberg J."/>
            <person name="Griggs A."/>
            <person name="Gujja S."/>
            <person name="Heiman D."/>
            <person name="Hepburn T."/>
            <person name="Howarth C."/>
            <person name="Jen D."/>
            <person name="Larson L."/>
            <person name="Lewis B."/>
            <person name="Mehta T."/>
            <person name="Park D."/>
            <person name="Pearson M."/>
            <person name="Roberts A."/>
            <person name="Saif S."/>
            <person name="Shenoy N."/>
            <person name="Sisk P."/>
            <person name="Stolte C."/>
            <person name="Sykes S."/>
            <person name="Thomson T."/>
            <person name="Walk T."/>
            <person name="White J."/>
            <person name="Yandava C."/>
            <person name="Burger G."/>
            <person name="Gray M.W."/>
            <person name="Holland P.W.H."/>
            <person name="King N."/>
            <person name="Lang F.B.F."/>
            <person name="Roger A.J."/>
            <person name="Ruiz-Trillo I."/>
            <person name="Lander E."/>
            <person name="Nusbaum C."/>
        </authorList>
    </citation>
    <scope>NUCLEOTIDE SEQUENCE [LARGE SCALE GENOMIC DNA]</scope>
    <source>
        <strain evidence="4 5">DAOM BR117</strain>
    </source>
</reference>
<dbReference type="PANTHER" id="PTHR20882">
    <property type="entry name" value="CYTOPLASMIC TRNA 2-THIOLATION PROTEIN 2"/>
    <property type="match status" value="1"/>
</dbReference>
<dbReference type="STRING" id="645134.A0A0L0HKS2"/>
<dbReference type="OrthoDB" id="25129at2759"/>
<accession>A0A0L0HKS2</accession>
<dbReference type="HAMAP" id="MF_03054">
    <property type="entry name" value="CTU2"/>
    <property type="match status" value="1"/>
</dbReference>
<protein>
    <recommendedName>
        <fullName evidence="3">Cytoplasmic tRNA 2-thiolation protein 2</fullName>
    </recommendedName>
</protein>
<comment type="subcellular location">
    <subcellularLocation>
        <location evidence="3">Cytoplasm</location>
    </subcellularLocation>
</comment>
<dbReference type="GO" id="GO:0005829">
    <property type="term" value="C:cytosol"/>
    <property type="evidence" value="ECO:0007669"/>
    <property type="project" value="TreeGrafter"/>
</dbReference>
<dbReference type="GO" id="GO:0002143">
    <property type="term" value="P:tRNA wobble position uridine thiolation"/>
    <property type="evidence" value="ECO:0007669"/>
    <property type="project" value="TreeGrafter"/>
</dbReference>
<comment type="pathway">
    <text evidence="3">tRNA modification; 5-methoxycarbonylmethyl-2-thiouridine-tRNA biosynthesis.</text>
</comment>
<dbReference type="InterPro" id="IPR014729">
    <property type="entry name" value="Rossmann-like_a/b/a_fold"/>
</dbReference>
<dbReference type="Proteomes" id="UP000053201">
    <property type="component" value="Unassembled WGS sequence"/>
</dbReference>
<dbReference type="eggNOG" id="KOG2594">
    <property type="taxonomic scope" value="Eukaryota"/>
</dbReference>
<evidence type="ECO:0000313" key="5">
    <source>
        <dbReference type="Proteomes" id="UP000053201"/>
    </source>
</evidence>
<dbReference type="AlphaFoldDB" id="A0A0L0HKS2"/>
<keyword evidence="1 3" id="KW-0963">Cytoplasm</keyword>
<dbReference type="GO" id="GO:0016783">
    <property type="term" value="F:sulfurtransferase activity"/>
    <property type="evidence" value="ECO:0007669"/>
    <property type="project" value="TreeGrafter"/>
</dbReference>
<dbReference type="EMBL" id="KQ257454">
    <property type="protein sequence ID" value="KND01434.1"/>
    <property type="molecule type" value="Genomic_DNA"/>
</dbReference>
<dbReference type="GeneID" id="27686771"/>
<dbReference type="GO" id="GO:0032447">
    <property type="term" value="P:protein urmylation"/>
    <property type="evidence" value="ECO:0007669"/>
    <property type="project" value="UniProtKB-UniRule"/>
</dbReference>
<dbReference type="GO" id="GO:0016779">
    <property type="term" value="F:nucleotidyltransferase activity"/>
    <property type="evidence" value="ECO:0007669"/>
    <property type="project" value="UniProtKB-UniRule"/>
</dbReference>
<dbReference type="OMA" id="QHPRHER"/>
<organism evidence="4 5">
    <name type="scientific">Spizellomyces punctatus (strain DAOM BR117)</name>
    <dbReference type="NCBI Taxonomy" id="645134"/>
    <lineage>
        <taxon>Eukaryota</taxon>
        <taxon>Fungi</taxon>
        <taxon>Fungi incertae sedis</taxon>
        <taxon>Chytridiomycota</taxon>
        <taxon>Chytridiomycota incertae sedis</taxon>
        <taxon>Chytridiomycetes</taxon>
        <taxon>Spizellomycetales</taxon>
        <taxon>Spizellomycetaceae</taxon>
        <taxon>Spizellomyces</taxon>
    </lineage>
</organism>
<keyword evidence="2 3" id="KW-0819">tRNA processing</keyword>
<evidence type="ECO:0000256" key="1">
    <source>
        <dbReference type="ARBA" id="ARBA00022490"/>
    </source>
</evidence>
<dbReference type="FunCoup" id="A0A0L0HKS2">
    <property type="interactions" value="214"/>
</dbReference>
<evidence type="ECO:0000256" key="2">
    <source>
        <dbReference type="ARBA" id="ARBA00022694"/>
    </source>
</evidence>
<evidence type="ECO:0000256" key="3">
    <source>
        <dbReference type="HAMAP-Rule" id="MF_03054"/>
    </source>
</evidence>